<dbReference type="InterPro" id="IPR013087">
    <property type="entry name" value="Znf_C2H2_type"/>
</dbReference>
<feature type="domain" description="C2H2-type" evidence="10">
    <location>
        <begin position="31"/>
        <end position="58"/>
    </location>
</feature>
<keyword evidence="3" id="KW-0677">Repeat</keyword>
<evidence type="ECO:0000256" key="6">
    <source>
        <dbReference type="ARBA" id="ARBA00023015"/>
    </source>
</evidence>
<evidence type="ECO:0000313" key="11">
    <source>
        <dbReference type="EMBL" id="KAK1444233.1"/>
    </source>
</evidence>
<keyword evidence="7" id="KW-0804">Transcription</keyword>
<dbReference type="Gene3D" id="3.30.160.60">
    <property type="entry name" value="Classic Zinc Finger"/>
    <property type="match status" value="4"/>
</dbReference>
<dbReference type="InterPro" id="IPR036236">
    <property type="entry name" value="Znf_C2H2_sf"/>
</dbReference>
<evidence type="ECO:0000256" key="8">
    <source>
        <dbReference type="ARBA" id="ARBA00023242"/>
    </source>
</evidence>
<dbReference type="PANTHER" id="PTHR46179">
    <property type="entry name" value="ZINC FINGER PROTEIN"/>
    <property type="match status" value="1"/>
</dbReference>
<dbReference type="Pfam" id="PF00096">
    <property type="entry name" value="zf-C2H2"/>
    <property type="match status" value="3"/>
</dbReference>
<accession>A0AAD8PF32</accession>
<dbReference type="PROSITE" id="PS50157">
    <property type="entry name" value="ZINC_FINGER_C2H2_2"/>
    <property type="match status" value="4"/>
</dbReference>
<dbReference type="SMART" id="SM00355">
    <property type="entry name" value="ZnF_C2H2"/>
    <property type="match status" value="6"/>
</dbReference>
<keyword evidence="2" id="KW-0479">Metal-binding</keyword>
<dbReference type="GO" id="GO:1990837">
    <property type="term" value="F:sequence-specific double-stranded DNA binding"/>
    <property type="evidence" value="ECO:0007669"/>
    <property type="project" value="UniProtKB-ARBA"/>
</dbReference>
<evidence type="ECO:0000256" key="7">
    <source>
        <dbReference type="ARBA" id="ARBA00023163"/>
    </source>
</evidence>
<evidence type="ECO:0000256" key="5">
    <source>
        <dbReference type="ARBA" id="ARBA00022833"/>
    </source>
</evidence>
<evidence type="ECO:0000256" key="2">
    <source>
        <dbReference type="ARBA" id="ARBA00022723"/>
    </source>
</evidence>
<reference evidence="11" key="1">
    <citation type="submission" date="2023-08" db="EMBL/GenBank/DDBJ databases">
        <title>Draft sequence of the Babesia gibsoni genome.</title>
        <authorList>
            <person name="Yamagishi J.Y."/>
            <person name="Xuan X.X."/>
        </authorList>
    </citation>
    <scope>NUCLEOTIDE SEQUENCE</scope>
    <source>
        <strain evidence="11">Azabu</strain>
    </source>
</reference>
<dbReference type="GO" id="GO:0008270">
    <property type="term" value="F:zinc ion binding"/>
    <property type="evidence" value="ECO:0007669"/>
    <property type="project" value="UniProtKB-KW"/>
</dbReference>
<dbReference type="InterPro" id="IPR051061">
    <property type="entry name" value="Zinc_finger_trans_reg"/>
</dbReference>
<dbReference type="FunFam" id="3.30.160.60:FF:000303">
    <property type="entry name" value="Zinc finger protein 41"/>
    <property type="match status" value="1"/>
</dbReference>
<evidence type="ECO:0000259" key="10">
    <source>
        <dbReference type="PROSITE" id="PS50157"/>
    </source>
</evidence>
<comment type="caution">
    <text evidence="11">The sequence shown here is derived from an EMBL/GenBank/DDBJ whole genome shotgun (WGS) entry which is preliminary data.</text>
</comment>
<keyword evidence="4 9" id="KW-0863">Zinc-finger</keyword>
<keyword evidence="6" id="KW-0805">Transcription regulation</keyword>
<dbReference type="GO" id="GO:0005634">
    <property type="term" value="C:nucleus"/>
    <property type="evidence" value="ECO:0007669"/>
    <property type="project" value="UniProtKB-SubCell"/>
</dbReference>
<evidence type="ECO:0000256" key="3">
    <source>
        <dbReference type="ARBA" id="ARBA00022737"/>
    </source>
</evidence>
<name>A0AAD8PF32_BABGI</name>
<dbReference type="SUPFAM" id="SSF57667">
    <property type="entry name" value="beta-beta-alpha zinc fingers"/>
    <property type="match status" value="2"/>
</dbReference>
<keyword evidence="5" id="KW-0862">Zinc</keyword>
<dbReference type="Proteomes" id="UP001230268">
    <property type="component" value="Unassembled WGS sequence"/>
</dbReference>
<dbReference type="EMBL" id="JAVEPI010000001">
    <property type="protein sequence ID" value="KAK1444233.1"/>
    <property type="molecule type" value="Genomic_DNA"/>
</dbReference>
<evidence type="ECO:0000256" key="9">
    <source>
        <dbReference type="PROSITE-ProRule" id="PRU00042"/>
    </source>
</evidence>
<feature type="domain" description="C2H2-type" evidence="10">
    <location>
        <begin position="60"/>
        <end position="89"/>
    </location>
</feature>
<evidence type="ECO:0000313" key="12">
    <source>
        <dbReference type="Proteomes" id="UP001230268"/>
    </source>
</evidence>
<gene>
    <name evidence="11" type="ORF">BgAZ_101390</name>
</gene>
<dbReference type="PROSITE" id="PS00028">
    <property type="entry name" value="ZINC_FINGER_C2H2_1"/>
    <property type="match status" value="6"/>
</dbReference>
<dbReference type="AlphaFoldDB" id="A0AAD8PF32"/>
<keyword evidence="8" id="KW-0539">Nucleus</keyword>
<protein>
    <recommendedName>
        <fullName evidence="10">C2H2-type domain-containing protein</fullName>
    </recommendedName>
</protein>
<evidence type="ECO:0000256" key="4">
    <source>
        <dbReference type="ARBA" id="ARBA00022771"/>
    </source>
</evidence>
<feature type="domain" description="C2H2-type" evidence="10">
    <location>
        <begin position="192"/>
        <end position="221"/>
    </location>
</feature>
<dbReference type="PANTHER" id="PTHR46179:SF13">
    <property type="entry name" value="C2H2-TYPE DOMAIN-CONTAINING PROTEIN"/>
    <property type="match status" value="1"/>
</dbReference>
<keyword evidence="12" id="KW-1185">Reference proteome</keyword>
<evidence type="ECO:0000256" key="1">
    <source>
        <dbReference type="ARBA" id="ARBA00004123"/>
    </source>
</evidence>
<feature type="domain" description="C2H2-type" evidence="10">
    <location>
        <begin position="2"/>
        <end position="30"/>
    </location>
</feature>
<sequence>MYACLDCGAQFKDSSNLRRHRRVVHSAAKPFNCSKCGKGFSRSDHLKRHAEAHERVRQVYGCEIEGCGRVFTNKEHHEIHVALHRKKIEDSKILVKGHVVEKCHKEDKLHFKCPFTDCNNLYASYSGIIKHINRHETNTLPEQIAKQKNKQPHCSICQLVFKNKSAVRRHKHKVHWNTSNTQRDEEGKCLGFQCTYAGCSRIFSNRKNVMAHMKNVHESGA</sequence>
<comment type="subcellular location">
    <subcellularLocation>
        <location evidence="1">Nucleus</location>
    </subcellularLocation>
</comment>
<dbReference type="GO" id="GO:0006357">
    <property type="term" value="P:regulation of transcription by RNA polymerase II"/>
    <property type="evidence" value="ECO:0007669"/>
    <property type="project" value="TreeGrafter"/>
</dbReference>
<proteinExistence type="predicted"/>
<organism evidence="11 12">
    <name type="scientific">Babesia gibsoni</name>
    <dbReference type="NCBI Taxonomy" id="33632"/>
    <lineage>
        <taxon>Eukaryota</taxon>
        <taxon>Sar</taxon>
        <taxon>Alveolata</taxon>
        <taxon>Apicomplexa</taxon>
        <taxon>Aconoidasida</taxon>
        <taxon>Piroplasmida</taxon>
        <taxon>Babesiidae</taxon>
        <taxon>Babesia</taxon>
    </lineage>
</organism>